<keyword evidence="8" id="KW-0472">Membrane</keyword>
<keyword evidence="11" id="KW-1185">Reference proteome</keyword>
<accession>A0AA39L636</accession>
<gene>
    <name evidence="10" type="ORF">NLU13_6727</name>
</gene>
<evidence type="ECO:0000256" key="3">
    <source>
        <dbReference type="ARBA" id="ARBA00022448"/>
    </source>
</evidence>
<keyword evidence="4" id="KW-0812">Transmembrane</keyword>
<comment type="subcellular location">
    <subcellularLocation>
        <location evidence="1 9">Mitochondrion inner membrane</location>
        <topology evidence="1 9">Multi-pass membrane protein</topology>
    </subcellularLocation>
</comment>
<evidence type="ECO:0000256" key="6">
    <source>
        <dbReference type="ARBA" id="ARBA00022989"/>
    </source>
</evidence>
<evidence type="ECO:0000256" key="5">
    <source>
        <dbReference type="ARBA" id="ARBA00022792"/>
    </source>
</evidence>
<evidence type="ECO:0000313" key="10">
    <source>
        <dbReference type="EMBL" id="KAK0385548.1"/>
    </source>
</evidence>
<reference evidence="10" key="1">
    <citation type="submission" date="2022-10" db="EMBL/GenBank/DDBJ databases">
        <title>Determination and structural analysis of whole genome sequence of Sarocladium strictum F4-1.</title>
        <authorList>
            <person name="Hu L."/>
            <person name="Jiang Y."/>
        </authorList>
    </citation>
    <scope>NUCLEOTIDE SEQUENCE</scope>
    <source>
        <strain evidence="10">F4-1</strain>
    </source>
</reference>
<name>A0AA39L636_SARSR</name>
<evidence type="ECO:0000256" key="1">
    <source>
        <dbReference type="ARBA" id="ARBA00004448"/>
    </source>
</evidence>
<sequence>MAAFIKAANAKIRSNPWSDYLCSTHFWGPVSNFGIPIAAVMDSFKSPDLISGKMTGALCIYAITFARYSVAVTPPNYLLLACHVINGGAQFTQMFRFVNYNYMGGREKLAVQAEKAKDVVQDKAKDAVQAVKEKTS</sequence>
<organism evidence="10 11">
    <name type="scientific">Sarocladium strictum</name>
    <name type="common">Black bundle disease fungus</name>
    <name type="synonym">Acremonium strictum</name>
    <dbReference type="NCBI Taxonomy" id="5046"/>
    <lineage>
        <taxon>Eukaryota</taxon>
        <taxon>Fungi</taxon>
        <taxon>Dikarya</taxon>
        <taxon>Ascomycota</taxon>
        <taxon>Pezizomycotina</taxon>
        <taxon>Sordariomycetes</taxon>
        <taxon>Hypocreomycetidae</taxon>
        <taxon>Hypocreales</taxon>
        <taxon>Sarocladiaceae</taxon>
        <taxon>Sarocladium</taxon>
    </lineage>
</organism>
<protein>
    <recommendedName>
        <fullName evidence="9">Mitochondrial pyruvate carrier</fullName>
    </recommendedName>
</protein>
<dbReference type="PANTHER" id="PTHR14154">
    <property type="entry name" value="UPF0041 BRAIN PROTEIN 44-RELATED"/>
    <property type="match status" value="1"/>
</dbReference>
<comment type="similarity">
    <text evidence="2 9">Belongs to the mitochondrial pyruvate carrier (MPC) (TC 2.A.105) family.</text>
</comment>
<keyword evidence="6" id="KW-1133">Transmembrane helix</keyword>
<comment type="caution">
    <text evidence="10">The sequence shown here is derived from an EMBL/GenBank/DDBJ whole genome shotgun (WGS) entry which is preliminary data.</text>
</comment>
<evidence type="ECO:0000256" key="7">
    <source>
        <dbReference type="ARBA" id="ARBA00023128"/>
    </source>
</evidence>
<evidence type="ECO:0000256" key="9">
    <source>
        <dbReference type="RuleBase" id="RU363100"/>
    </source>
</evidence>
<comment type="function">
    <text evidence="9">Mediates the uptake of pyruvate into mitochondria.</text>
</comment>
<dbReference type="GO" id="GO:0006850">
    <property type="term" value="P:pyruvate import into mitochondria"/>
    <property type="evidence" value="ECO:0007669"/>
    <property type="project" value="InterPro"/>
</dbReference>
<keyword evidence="7 9" id="KW-0496">Mitochondrion</keyword>
<proteinExistence type="inferred from homology"/>
<dbReference type="AlphaFoldDB" id="A0AA39L636"/>
<dbReference type="GO" id="GO:0005743">
    <property type="term" value="C:mitochondrial inner membrane"/>
    <property type="evidence" value="ECO:0007669"/>
    <property type="project" value="UniProtKB-SubCell"/>
</dbReference>
<dbReference type="InterPro" id="IPR005336">
    <property type="entry name" value="MPC"/>
</dbReference>
<evidence type="ECO:0000256" key="2">
    <source>
        <dbReference type="ARBA" id="ARBA00006416"/>
    </source>
</evidence>
<evidence type="ECO:0000256" key="8">
    <source>
        <dbReference type="ARBA" id="ARBA00023136"/>
    </source>
</evidence>
<dbReference type="EMBL" id="JAPDFR010000006">
    <property type="protein sequence ID" value="KAK0385548.1"/>
    <property type="molecule type" value="Genomic_DNA"/>
</dbReference>
<dbReference type="Pfam" id="PF03650">
    <property type="entry name" value="MPC"/>
    <property type="match status" value="1"/>
</dbReference>
<keyword evidence="3 9" id="KW-0813">Transport</keyword>
<dbReference type="Proteomes" id="UP001175261">
    <property type="component" value="Unassembled WGS sequence"/>
</dbReference>
<keyword evidence="5 9" id="KW-0999">Mitochondrion inner membrane</keyword>
<evidence type="ECO:0000256" key="4">
    <source>
        <dbReference type="ARBA" id="ARBA00022692"/>
    </source>
</evidence>
<evidence type="ECO:0000313" key="11">
    <source>
        <dbReference type="Proteomes" id="UP001175261"/>
    </source>
</evidence>